<feature type="region of interest" description="Disordered" evidence="1">
    <location>
        <begin position="27"/>
        <end position="60"/>
    </location>
</feature>
<dbReference type="EMBL" id="BAAAHK010000009">
    <property type="protein sequence ID" value="GAA0947083.1"/>
    <property type="molecule type" value="Genomic_DNA"/>
</dbReference>
<protein>
    <recommendedName>
        <fullName evidence="3">Deoxyribonuclease NucA/NucB domain-containing protein</fullName>
    </recommendedName>
</protein>
<evidence type="ECO:0000259" key="3">
    <source>
        <dbReference type="Pfam" id="PF14040"/>
    </source>
</evidence>
<evidence type="ECO:0000256" key="2">
    <source>
        <dbReference type="SAM" id="SignalP"/>
    </source>
</evidence>
<reference evidence="5" key="1">
    <citation type="journal article" date="2019" name="Int. J. Syst. Evol. Microbiol.">
        <title>The Global Catalogue of Microorganisms (GCM) 10K type strain sequencing project: providing services to taxonomists for standard genome sequencing and annotation.</title>
        <authorList>
            <consortium name="The Broad Institute Genomics Platform"/>
            <consortium name="The Broad Institute Genome Sequencing Center for Infectious Disease"/>
            <person name="Wu L."/>
            <person name="Ma J."/>
        </authorList>
    </citation>
    <scope>NUCLEOTIDE SEQUENCE [LARGE SCALE GENOMIC DNA]</scope>
    <source>
        <strain evidence="5">JCM 10977</strain>
    </source>
</reference>
<feature type="chain" id="PRO_5045431178" description="Deoxyribonuclease NucA/NucB domain-containing protein" evidence="2">
    <location>
        <begin position="30"/>
        <end position="419"/>
    </location>
</feature>
<dbReference type="InterPro" id="IPR029476">
    <property type="entry name" value="DNase_NucA_NucB"/>
</dbReference>
<evidence type="ECO:0000313" key="5">
    <source>
        <dbReference type="Proteomes" id="UP001500542"/>
    </source>
</evidence>
<sequence length="419" mass="44117">MRQRKTLSVLVAVLVAATTLPLLGSTAEASTTANPPASVTETPRSANPSAARSKPLPSRSGLQDCEVVKRALAKAPRKSGLVTCAHRSNPILSKSRTAAVLPPLCEFAVAHPSPGFWWRRREACSVQRAGLSWLNGDGTPFGDIFWTTRVYLTLGNTNAIVTSLTLNDFTITPSMAGATVTQHVTCQDTCAFPIATAPLTKLVTPSTILEAEASYKTTLTAGGTRGTTFTTTKWGIEFGGPNPSAINWDDVYNMFSPWARCDNMTPGITSVGCVVWASVPTIGYALSGPYPELASHIQRAQQSGLPGAPGGTPLTRIFTGDDSQDNRTAACPGSFTRPSGKSCDEYPFASSDEGARNSSNGRTFADCSIPQLPIGITGPGFSACMINAQQNSGGGSVLGGFYRTNRLLQGDKFNVSITA</sequence>
<dbReference type="Proteomes" id="UP001500542">
    <property type="component" value="Unassembled WGS sequence"/>
</dbReference>
<feature type="domain" description="Deoxyribonuclease NucA/NucB" evidence="3">
    <location>
        <begin position="331"/>
        <end position="416"/>
    </location>
</feature>
<keyword evidence="5" id="KW-1185">Reference proteome</keyword>
<evidence type="ECO:0000313" key="4">
    <source>
        <dbReference type="EMBL" id="GAA0947083.1"/>
    </source>
</evidence>
<feature type="compositionally biased region" description="Polar residues" evidence="1">
    <location>
        <begin position="27"/>
        <end position="50"/>
    </location>
</feature>
<dbReference type="Pfam" id="PF14040">
    <property type="entry name" value="DNase_NucA_NucB"/>
    <property type="match status" value="1"/>
</dbReference>
<evidence type="ECO:0000256" key="1">
    <source>
        <dbReference type="SAM" id="MobiDB-lite"/>
    </source>
</evidence>
<gene>
    <name evidence="4" type="ORF">GCM10009554_43610</name>
</gene>
<feature type="signal peptide" evidence="2">
    <location>
        <begin position="1"/>
        <end position="29"/>
    </location>
</feature>
<name>A0ABP4BCZ9_9ACTN</name>
<accession>A0ABP4BCZ9</accession>
<organism evidence="4 5">
    <name type="scientific">Kribbella koreensis</name>
    <dbReference type="NCBI Taxonomy" id="57909"/>
    <lineage>
        <taxon>Bacteria</taxon>
        <taxon>Bacillati</taxon>
        <taxon>Actinomycetota</taxon>
        <taxon>Actinomycetes</taxon>
        <taxon>Propionibacteriales</taxon>
        <taxon>Kribbellaceae</taxon>
        <taxon>Kribbella</taxon>
    </lineage>
</organism>
<keyword evidence="2" id="KW-0732">Signal</keyword>
<proteinExistence type="predicted"/>
<comment type="caution">
    <text evidence="4">The sequence shown here is derived from an EMBL/GenBank/DDBJ whole genome shotgun (WGS) entry which is preliminary data.</text>
</comment>